<protein>
    <submittedName>
        <fullName evidence="7">Unannotated protein</fullName>
    </submittedName>
</protein>
<name>A0A6J7HRC8_9ZZZZ</name>
<dbReference type="NCBIfam" id="NF007697">
    <property type="entry name" value="PRK10378.1"/>
    <property type="match status" value="1"/>
</dbReference>
<dbReference type="InterPro" id="IPR050894">
    <property type="entry name" value="EfeM/EfeO_iron_uptake"/>
</dbReference>
<proteinExistence type="inferred from homology"/>
<evidence type="ECO:0000256" key="1">
    <source>
        <dbReference type="ARBA" id="ARBA00004418"/>
    </source>
</evidence>
<dbReference type="InterPro" id="IPR038352">
    <property type="entry name" value="Imelysin_sf"/>
</dbReference>
<comment type="subcellular location">
    <subcellularLocation>
        <location evidence="1">Periplasm</location>
    </subcellularLocation>
</comment>
<accession>A0A6J7HRC8</accession>
<evidence type="ECO:0000313" key="7">
    <source>
        <dbReference type="EMBL" id="CAB4918179.1"/>
    </source>
</evidence>
<feature type="domain" description="Imelysin-like" evidence="5">
    <location>
        <begin position="147"/>
        <end position="379"/>
    </location>
</feature>
<dbReference type="NCBIfam" id="NF041757">
    <property type="entry name" value="EfeO"/>
    <property type="match status" value="1"/>
</dbReference>
<dbReference type="PANTHER" id="PTHR39192:SF1">
    <property type="entry name" value="IRON UPTAKE SYSTEM COMPONENT EFEO"/>
    <property type="match status" value="1"/>
</dbReference>
<dbReference type="InterPro" id="IPR018976">
    <property type="entry name" value="Imelysin-like"/>
</dbReference>
<dbReference type="PROSITE" id="PS51257">
    <property type="entry name" value="PROKAR_LIPOPROTEIN"/>
    <property type="match status" value="1"/>
</dbReference>
<comment type="similarity">
    <text evidence="2">Belongs to the EfeM/EfeO family.</text>
</comment>
<dbReference type="Pfam" id="PF13473">
    <property type="entry name" value="Cupredoxin_1"/>
    <property type="match status" value="1"/>
</dbReference>
<dbReference type="CDD" id="cd14656">
    <property type="entry name" value="Imelysin-like_EfeO"/>
    <property type="match status" value="1"/>
</dbReference>
<dbReference type="Gene3D" id="1.20.1420.20">
    <property type="entry name" value="M75 peptidase, HXXE motif"/>
    <property type="match status" value="1"/>
</dbReference>
<dbReference type="GO" id="GO:0042597">
    <property type="term" value="C:periplasmic space"/>
    <property type="evidence" value="ECO:0007669"/>
    <property type="project" value="UniProtKB-SubCell"/>
</dbReference>
<keyword evidence="3" id="KW-0732">Signal</keyword>
<dbReference type="InterPro" id="IPR053377">
    <property type="entry name" value="Iron_uptake_EfeM/EfeO"/>
</dbReference>
<sequence length="386" mass="41813">MTRSTAPRGVRSLALTAAVAASLGLAACGSDDGAESGATNLQVELTDAGCTPETLKAPAGKVRFEAVNNGTSKTTEVELKNADGIILGERENLTPGLSGDFSLQLEPGMYDVYCAVPGDLDRKSGKLEVTGQKAATKKPVDPALTAAVADYNAYVQDQSELLVTRTKRFAKALKAGQLQKAKDLFGPARTPFERIEPVAEAFGDLDPRIDARVNDVAKEDEWTGFHRIEQILWTKDTTKGTEEFADRLVDDVQELDRKIRSIELQAAQLANGAVTLLNEVSAGKITGEEDRYSHTDLSDFQGNLEGSKKAFDLLKPALVARKQQALIDEIGPRFADVQKGLDEYRRDTPLGFALYDELTDEDRKTFARQINALADPLSLVAGKVLE</sequence>
<keyword evidence="4" id="KW-0175">Coiled coil</keyword>
<feature type="domain" description="EfeO-type cupredoxin-like" evidence="6">
    <location>
        <begin position="23"/>
        <end position="118"/>
    </location>
</feature>
<evidence type="ECO:0000256" key="3">
    <source>
        <dbReference type="ARBA" id="ARBA00022729"/>
    </source>
</evidence>
<dbReference type="EMBL" id="CAFBMK010000092">
    <property type="protein sequence ID" value="CAB4918179.1"/>
    <property type="molecule type" value="Genomic_DNA"/>
</dbReference>
<gene>
    <name evidence="7" type="ORF">UFOPK3564_01689</name>
</gene>
<evidence type="ECO:0000259" key="5">
    <source>
        <dbReference type="Pfam" id="PF09375"/>
    </source>
</evidence>
<evidence type="ECO:0000256" key="4">
    <source>
        <dbReference type="SAM" id="Coils"/>
    </source>
</evidence>
<dbReference type="AlphaFoldDB" id="A0A6J7HRC8"/>
<dbReference type="InterPro" id="IPR028096">
    <property type="entry name" value="EfeO_Cupredoxin"/>
</dbReference>
<dbReference type="Pfam" id="PF09375">
    <property type="entry name" value="Peptidase_M75"/>
    <property type="match status" value="1"/>
</dbReference>
<dbReference type="PANTHER" id="PTHR39192">
    <property type="entry name" value="IRON UPTAKE SYSTEM COMPONENT EFEO"/>
    <property type="match status" value="1"/>
</dbReference>
<reference evidence="7" key="1">
    <citation type="submission" date="2020-05" db="EMBL/GenBank/DDBJ databases">
        <authorList>
            <person name="Chiriac C."/>
            <person name="Salcher M."/>
            <person name="Ghai R."/>
            <person name="Kavagutti S V."/>
        </authorList>
    </citation>
    <scope>NUCLEOTIDE SEQUENCE</scope>
</reference>
<dbReference type="Gene3D" id="2.60.40.420">
    <property type="entry name" value="Cupredoxins - blue copper proteins"/>
    <property type="match status" value="1"/>
</dbReference>
<dbReference type="InterPro" id="IPR034981">
    <property type="entry name" value="Imelysin-like_EfeO/Algp7"/>
</dbReference>
<organism evidence="7">
    <name type="scientific">freshwater metagenome</name>
    <dbReference type="NCBI Taxonomy" id="449393"/>
    <lineage>
        <taxon>unclassified sequences</taxon>
        <taxon>metagenomes</taxon>
        <taxon>ecological metagenomes</taxon>
    </lineage>
</organism>
<feature type="coiled-coil region" evidence="4">
    <location>
        <begin position="245"/>
        <end position="272"/>
    </location>
</feature>
<evidence type="ECO:0000259" key="6">
    <source>
        <dbReference type="Pfam" id="PF13473"/>
    </source>
</evidence>
<evidence type="ECO:0000256" key="2">
    <source>
        <dbReference type="ARBA" id="ARBA00005989"/>
    </source>
</evidence>
<dbReference type="InterPro" id="IPR008972">
    <property type="entry name" value="Cupredoxin"/>
</dbReference>